<reference evidence="5" key="1">
    <citation type="journal article" date="2014" name="Microb. Cell Fact.">
        <title>Exploiting Issatchenkia orientalis SD108 for succinic acid production.</title>
        <authorList>
            <person name="Xiao H."/>
            <person name="Shao Z."/>
            <person name="Jiang Y."/>
            <person name="Dole S."/>
            <person name="Zhao H."/>
        </authorList>
    </citation>
    <scope>NUCLEOTIDE SEQUENCE [LARGE SCALE GENOMIC DNA]</scope>
    <source>
        <strain evidence="5">SD108</strain>
    </source>
</reference>
<dbReference type="InterPro" id="IPR013087">
    <property type="entry name" value="Znf_C2H2_type"/>
</dbReference>
<keyword evidence="1" id="KW-0479">Metal-binding</keyword>
<dbReference type="AlphaFoldDB" id="A0A099P5E2"/>
<keyword evidence="1" id="KW-0862">Zinc</keyword>
<dbReference type="GO" id="GO:0008270">
    <property type="term" value="F:zinc ion binding"/>
    <property type="evidence" value="ECO:0007669"/>
    <property type="project" value="UniProtKB-KW"/>
</dbReference>
<evidence type="ECO:0000313" key="5">
    <source>
        <dbReference type="Proteomes" id="UP000029867"/>
    </source>
</evidence>
<organism evidence="4 5">
    <name type="scientific">Pichia kudriavzevii</name>
    <name type="common">Yeast</name>
    <name type="synonym">Issatchenkia orientalis</name>
    <dbReference type="NCBI Taxonomy" id="4909"/>
    <lineage>
        <taxon>Eukaryota</taxon>
        <taxon>Fungi</taxon>
        <taxon>Dikarya</taxon>
        <taxon>Ascomycota</taxon>
        <taxon>Saccharomycotina</taxon>
        <taxon>Pichiomycetes</taxon>
        <taxon>Pichiales</taxon>
        <taxon>Pichiaceae</taxon>
        <taxon>Pichia</taxon>
    </lineage>
</organism>
<dbReference type="SUPFAM" id="SSF57667">
    <property type="entry name" value="beta-beta-alpha zinc fingers"/>
    <property type="match status" value="1"/>
</dbReference>
<dbReference type="eggNOG" id="ENOG502S1NP">
    <property type="taxonomic scope" value="Eukaryota"/>
</dbReference>
<dbReference type="InterPro" id="IPR036236">
    <property type="entry name" value="Znf_C2H2_sf"/>
</dbReference>
<name>A0A099P5E2_PICKU</name>
<sequence length="587" mass="66043">MDSTHSVSLAVAAKLMTCCYILITPLTYIVSTLFQSSVLLFGGFKRSGGAVKLHADEDTLFPYPGKIIPHEKSRNQNATPCGTSVSSAYIPRKNEQGELEFKLANKDNGNSSEDDTYPTSTPETKYDYKVGKEDPDVSNPKNGFISLSPVSSIRSEGSGIVSDQHSNEVTDSQDDNNLQDPEDIEGTENGADSERVHQCPECDSKFRIRGYLTRHMKKHSKSKAYRCPFHGLYGESKCHQTGEFSRRDTFKTHLKARHFKYPPGIKCKKRTGMMGWCGICGEKFLNNEIWVERHIETGLCPGLPEDYIKTLKPGKKKTGKHSKFLDVDYLSENTPLATSQSPSFIPMVTEFSSFPHYENLSQLNNLNNLGNIPFQTRYLQSPSSVDSSPPSLNNSKPNIANQRCLTIPTPCDSTQPTRSLSPDTPVNVTPSNVDLETLTLLQKQQELIQIINSLKQKQLESEMMRQQQHQQQQQQQQQQTGLQETIVQQNSTNFPLKGDFSGLNEFLKSFSAENVHKQKRQDMKQFVFQHMQYKKGNEATPGGATVSNQSAYTNIAKPMVTPFHKVPERDHYQELMDNDFPSLDEGF</sequence>
<comment type="caution">
    <text evidence="4">The sequence shown here is derived from an EMBL/GenBank/DDBJ whole genome shotgun (WGS) entry which is preliminary data.</text>
</comment>
<evidence type="ECO:0000313" key="4">
    <source>
        <dbReference type="EMBL" id="KGK39256.1"/>
    </source>
</evidence>
<feature type="compositionally biased region" description="Basic and acidic residues" evidence="2">
    <location>
        <begin position="124"/>
        <end position="135"/>
    </location>
</feature>
<feature type="region of interest" description="Disordered" evidence="2">
    <location>
        <begin position="380"/>
        <end position="399"/>
    </location>
</feature>
<feature type="compositionally biased region" description="Polar residues" evidence="2">
    <location>
        <begin position="107"/>
        <end position="123"/>
    </location>
</feature>
<feature type="region of interest" description="Disordered" evidence="2">
    <location>
        <begin position="103"/>
        <end position="197"/>
    </location>
</feature>
<feature type="region of interest" description="Disordered" evidence="2">
    <location>
        <begin position="462"/>
        <end position="483"/>
    </location>
</feature>
<evidence type="ECO:0000256" key="1">
    <source>
        <dbReference type="PROSITE-ProRule" id="PRU00042"/>
    </source>
</evidence>
<dbReference type="VEuPathDB" id="FungiDB:C5L36_0B10640"/>
<proteinExistence type="predicted"/>
<keyword evidence="1" id="KW-0863">Zinc-finger</keyword>
<dbReference type="Gene3D" id="3.30.160.60">
    <property type="entry name" value="Classic Zinc Finger"/>
    <property type="match status" value="1"/>
</dbReference>
<protein>
    <recommendedName>
        <fullName evidence="3">C2H2-type domain-containing protein</fullName>
    </recommendedName>
</protein>
<dbReference type="Proteomes" id="UP000029867">
    <property type="component" value="Unassembled WGS sequence"/>
</dbReference>
<feature type="compositionally biased region" description="Low complexity" evidence="2">
    <location>
        <begin position="381"/>
        <end position="398"/>
    </location>
</feature>
<accession>A0A099P5E2</accession>
<dbReference type="PROSITE" id="PS50157">
    <property type="entry name" value="ZINC_FINGER_C2H2_2"/>
    <property type="match status" value="1"/>
</dbReference>
<dbReference type="PROSITE" id="PS00028">
    <property type="entry name" value="ZINC_FINGER_C2H2_1"/>
    <property type="match status" value="1"/>
</dbReference>
<dbReference type="HOGENOM" id="CLU_464644_0_0_1"/>
<feature type="domain" description="C2H2-type" evidence="3">
    <location>
        <begin position="197"/>
        <end position="224"/>
    </location>
</feature>
<evidence type="ECO:0000259" key="3">
    <source>
        <dbReference type="PROSITE" id="PS50157"/>
    </source>
</evidence>
<evidence type="ECO:0000256" key="2">
    <source>
        <dbReference type="SAM" id="MobiDB-lite"/>
    </source>
</evidence>
<dbReference type="EMBL" id="JQFK01000010">
    <property type="protein sequence ID" value="KGK39256.1"/>
    <property type="molecule type" value="Genomic_DNA"/>
</dbReference>
<feature type="compositionally biased region" description="Polar residues" evidence="2">
    <location>
        <begin position="148"/>
        <end position="179"/>
    </location>
</feature>
<feature type="compositionally biased region" description="Low complexity" evidence="2">
    <location>
        <begin position="466"/>
        <end position="479"/>
    </location>
</feature>
<gene>
    <name evidence="4" type="ORF">JL09_g1496</name>
</gene>
<dbReference type="SMART" id="SM00355">
    <property type="entry name" value="ZnF_C2H2"/>
    <property type="match status" value="2"/>
</dbReference>